<organism evidence="1 2">
    <name type="scientific">Diaporthe australafricana</name>
    <dbReference type="NCBI Taxonomy" id="127596"/>
    <lineage>
        <taxon>Eukaryota</taxon>
        <taxon>Fungi</taxon>
        <taxon>Dikarya</taxon>
        <taxon>Ascomycota</taxon>
        <taxon>Pezizomycotina</taxon>
        <taxon>Sordariomycetes</taxon>
        <taxon>Sordariomycetidae</taxon>
        <taxon>Diaporthales</taxon>
        <taxon>Diaporthaceae</taxon>
        <taxon>Diaporthe</taxon>
    </lineage>
</organism>
<comment type="caution">
    <text evidence="1">The sequence shown here is derived from an EMBL/GenBank/DDBJ whole genome shotgun (WGS) entry which is preliminary data.</text>
</comment>
<accession>A0ABR3VVI1</accession>
<evidence type="ECO:0000313" key="1">
    <source>
        <dbReference type="EMBL" id="KAL1846008.1"/>
    </source>
</evidence>
<keyword evidence="2" id="KW-1185">Reference proteome</keyword>
<reference evidence="1 2" key="1">
    <citation type="journal article" date="2024" name="IMA Fungus">
        <title>IMA Genome - F19 : A genome assembly and annotation guide to empower mycologists, including annotated draft genome sequences of Ceratocystis pirilliformis, Diaporthe australafricana, Fusarium ophioides, Paecilomyces lecythidis, and Sporothrix stenoceras.</title>
        <authorList>
            <person name="Aylward J."/>
            <person name="Wilson A.M."/>
            <person name="Visagie C.M."/>
            <person name="Spraker J."/>
            <person name="Barnes I."/>
            <person name="Buitendag C."/>
            <person name="Ceriani C."/>
            <person name="Del Mar Angel L."/>
            <person name="du Plessis D."/>
            <person name="Fuchs T."/>
            <person name="Gasser K."/>
            <person name="Kramer D."/>
            <person name="Li W."/>
            <person name="Munsamy K."/>
            <person name="Piso A."/>
            <person name="Price J.L."/>
            <person name="Sonnekus B."/>
            <person name="Thomas C."/>
            <person name="van der Nest A."/>
            <person name="van Dijk A."/>
            <person name="van Heerden A."/>
            <person name="van Vuuren N."/>
            <person name="Yilmaz N."/>
            <person name="Duong T.A."/>
            <person name="van der Merwe N.A."/>
            <person name="Wingfield M.J."/>
            <person name="Wingfield B.D."/>
        </authorList>
    </citation>
    <scope>NUCLEOTIDE SEQUENCE [LARGE SCALE GENOMIC DNA]</scope>
    <source>
        <strain evidence="1 2">CMW 18300</strain>
    </source>
</reference>
<evidence type="ECO:0000313" key="2">
    <source>
        <dbReference type="Proteomes" id="UP001583177"/>
    </source>
</evidence>
<sequence length="162" mass="17800">MSSAILPRSTSDGNGVIGGILDLPVEIRRMIANHLADDPLGFMTNPTPEASRDLRNLSLVSRAFASFAAESLYRYVNIPDLRALALFNRTFFSDPREWAKLVRHLRISIFFCPVGDSQRGIDSLFALLSSTESLQTLSLELGECTTCWRVTTAASFATEGAN</sequence>
<dbReference type="EMBL" id="JAWRVE010000284">
    <property type="protein sequence ID" value="KAL1846008.1"/>
    <property type="molecule type" value="Genomic_DNA"/>
</dbReference>
<dbReference type="Proteomes" id="UP001583177">
    <property type="component" value="Unassembled WGS sequence"/>
</dbReference>
<proteinExistence type="predicted"/>
<feature type="non-terminal residue" evidence="1">
    <location>
        <position position="162"/>
    </location>
</feature>
<protein>
    <recommendedName>
        <fullName evidence="3">F-box domain-containing protein</fullName>
    </recommendedName>
</protein>
<name>A0ABR3VVI1_9PEZI</name>
<evidence type="ECO:0008006" key="3">
    <source>
        <dbReference type="Google" id="ProtNLM"/>
    </source>
</evidence>
<gene>
    <name evidence="1" type="ORF">Daus18300_014383</name>
</gene>